<dbReference type="AlphaFoldDB" id="A0AAN7SFJ3"/>
<dbReference type="EMBL" id="JARPUR010000004">
    <property type="protein sequence ID" value="KAK4876704.1"/>
    <property type="molecule type" value="Genomic_DNA"/>
</dbReference>
<dbReference type="GO" id="GO:0036064">
    <property type="term" value="C:ciliary basal body"/>
    <property type="evidence" value="ECO:0007669"/>
    <property type="project" value="TreeGrafter"/>
</dbReference>
<dbReference type="GO" id="GO:0005813">
    <property type="term" value="C:centrosome"/>
    <property type="evidence" value="ECO:0007669"/>
    <property type="project" value="TreeGrafter"/>
</dbReference>
<accession>A0AAN7SFJ3</accession>
<comment type="caution">
    <text evidence="5">The sequence shown here is derived from an EMBL/GenBank/DDBJ whole genome shotgun (WGS) entry which is preliminary data.</text>
</comment>
<dbReference type="GO" id="GO:0045724">
    <property type="term" value="P:positive regulation of cilium assembly"/>
    <property type="evidence" value="ECO:0007669"/>
    <property type="project" value="TreeGrafter"/>
</dbReference>
<dbReference type="GO" id="GO:1903566">
    <property type="term" value="P:positive regulation of protein localization to cilium"/>
    <property type="evidence" value="ECO:0007669"/>
    <property type="project" value="TreeGrafter"/>
</dbReference>
<comment type="similarity">
    <text evidence="1">Belongs to the ENTR1 family.</text>
</comment>
<evidence type="ECO:0000256" key="3">
    <source>
        <dbReference type="ARBA" id="ARBA00023054"/>
    </source>
</evidence>
<evidence type="ECO:0000256" key="4">
    <source>
        <dbReference type="SAM" id="MobiDB-lite"/>
    </source>
</evidence>
<keyword evidence="6" id="KW-1185">Reference proteome</keyword>
<dbReference type="PANTHER" id="PTHR31259">
    <property type="entry name" value="ENDOSOME-ASSOCIATED TRAFFICKING REGULATOR 1"/>
    <property type="match status" value="1"/>
</dbReference>
<dbReference type="GO" id="GO:0005769">
    <property type="term" value="C:early endosome"/>
    <property type="evidence" value="ECO:0007669"/>
    <property type="project" value="TreeGrafter"/>
</dbReference>
<feature type="compositionally biased region" description="Low complexity" evidence="4">
    <location>
        <begin position="364"/>
        <end position="376"/>
    </location>
</feature>
<dbReference type="GO" id="GO:0032465">
    <property type="term" value="P:regulation of cytokinesis"/>
    <property type="evidence" value="ECO:0007669"/>
    <property type="project" value="TreeGrafter"/>
</dbReference>
<feature type="compositionally biased region" description="Polar residues" evidence="4">
    <location>
        <begin position="353"/>
        <end position="363"/>
    </location>
</feature>
<feature type="region of interest" description="Disordered" evidence="4">
    <location>
        <begin position="1"/>
        <end position="35"/>
    </location>
</feature>
<dbReference type="InterPro" id="IPR026757">
    <property type="entry name" value="ENTR1"/>
</dbReference>
<dbReference type="GO" id="GO:0030496">
    <property type="term" value="C:midbody"/>
    <property type="evidence" value="ECO:0007669"/>
    <property type="project" value="TreeGrafter"/>
</dbReference>
<evidence type="ECO:0000313" key="5">
    <source>
        <dbReference type="EMBL" id="KAK4876704.1"/>
    </source>
</evidence>
<evidence type="ECO:0000256" key="2">
    <source>
        <dbReference type="ARBA" id="ARBA00016007"/>
    </source>
</evidence>
<evidence type="ECO:0000313" key="6">
    <source>
        <dbReference type="Proteomes" id="UP001353858"/>
    </source>
</evidence>
<dbReference type="Proteomes" id="UP001353858">
    <property type="component" value="Unassembled WGS sequence"/>
</dbReference>
<feature type="region of interest" description="Disordered" evidence="4">
    <location>
        <begin position="339"/>
        <end position="377"/>
    </location>
</feature>
<organism evidence="5 6">
    <name type="scientific">Aquatica leii</name>
    <dbReference type="NCBI Taxonomy" id="1421715"/>
    <lineage>
        <taxon>Eukaryota</taxon>
        <taxon>Metazoa</taxon>
        <taxon>Ecdysozoa</taxon>
        <taxon>Arthropoda</taxon>
        <taxon>Hexapoda</taxon>
        <taxon>Insecta</taxon>
        <taxon>Pterygota</taxon>
        <taxon>Neoptera</taxon>
        <taxon>Endopterygota</taxon>
        <taxon>Coleoptera</taxon>
        <taxon>Polyphaga</taxon>
        <taxon>Elateriformia</taxon>
        <taxon>Elateroidea</taxon>
        <taxon>Lampyridae</taxon>
        <taxon>Luciolinae</taxon>
        <taxon>Aquatica</taxon>
    </lineage>
</organism>
<sequence>MADDDDFLKNRNRRKLQEPIDSDNSDTEPMKLDLGLDPSLSFEKINSLDGAAASNTNDTPRREDNPFSFKHFLRSDVSNYNHQGARPKVYCDGRPISSVSDLDLQKSTNAKQTRIISEFSSALPDFVQDHLVVEQCYSNDNSKQNNYNVDMNNLPDFAPLGHSSHLNGESSRNASRRAENPSNLVIPLDLPIGMRVGFPLDLPIGDPQPPGSRSCPTSAEVGVSKSLPDFLTDGAVRTQANDDNQIKQTSDSETERLKHECELYREQLMEQNRRVDQLQIQLDAARNKEHEYTKNLVKALEHVEDSLDKSNQRAASAENIITKLRQEIRSLKNEINRLRQENGNLRSRHGCTSRPSTSTATNDSQSQRLSQELRSSANTAESSLRQLLLGVDNLRMIAATIENMNRIEERTDTYSDLEDDSGPAL</sequence>
<keyword evidence="3" id="KW-0175">Coiled coil</keyword>
<evidence type="ECO:0000256" key="1">
    <source>
        <dbReference type="ARBA" id="ARBA00007791"/>
    </source>
</evidence>
<gene>
    <name evidence="5" type="ORF">RN001_009210</name>
</gene>
<dbReference type="PANTHER" id="PTHR31259:SF3">
    <property type="entry name" value="ENDOSOME-ASSOCIATED-TRAFFICKING REGULATOR 1"/>
    <property type="match status" value="1"/>
</dbReference>
<reference evidence="6" key="1">
    <citation type="submission" date="2023-01" db="EMBL/GenBank/DDBJ databases">
        <title>Key to firefly adult light organ development and bioluminescence: homeobox transcription factors regulate luciferase expression and transportation to peroxisome.</title>
        <authorList>
            <person name="Fu X."/>
        </authorList>
    </citation>
    <scope>NUCLEOTIDE SEQUENCE [LARGE SCALE GENOMIC DNA]</scope>
</reference>
<feature type="compositionally biased region" description="Polar residues" evidence="4">
    <location>
        <begin position="164"/>
        <end position="173"/>
    </location>
</feature>
<name>A0AAN7SFJ3_9COLE</name>
<protein>
    <recommendedName>
        <fullName evidence="2">Endosome-associated-trafficking regulator 1</fullName>
    </recommendedName>
</protein>
<dbReference type="GO" id="GO:0055037">
    <property type="term" value="C:recycling endosome"/>
    <property type="evidence" value="ECO:0007669"/>
    <property type="project" value="TreeGrafter"/>
</dbReference>
<proteinExistence type="inferred from homology"/>
<feature type="region of interest" description="Disordered" evidence="4">
    <location>
        <begin position="158"/>
        <end position="180"/>
    </location>
</feature>